<proteinExistence type="inferred from homology"/>
<dbReference type="PROSITE" id="PS51472">
    <property type="entry name" value="RRM_NUP35"/>
    <property type="match status" value="1"/>
</dbReference>
<name>A0AAE1T2A3_9SOLA</name>
<evidence type="ECO:0000256" key="9">
    <source>
        <dbReference type="PROSITE-ProRule" id="PRU00804"/>
    </source>
</evidence>
<dbReference type="GO" id="GO:0051028">
    <property type="term" value="P:mRNA transport"/>
    <property type="evidence" value="ECO:0007669"/>
    <property type="project" value="UniProtKB-UniRule"/>
</dbReference>
<keyword evidence="5" id="KW-0653">Protein transport</keyword>
<evidence type="ECO:0000256" key="2">
    <source>
        <dbReference type="ARBA" id="ARBA00009454"/>
    </source>
</evidence>
<dbReference type="InterPro" id="IPR007846">
    <property type="entry name" value="RRM_NUP35_dom"/>
</dbReference>
<comment type="subcellular location">
    <subcellularLocation>
        <location evidence="1">Nucleus</location>
        <location evidence="1">Nuclear pore complex</location>
    </subcellularLocation>
</comment>
<keyword evidence="4 9" id="KW-0509">mRNA transport</keyword>
<dbReference type="AlphaFoldDB" id="A0AAE1T2A3"/>
<keyword evidence="7 9" id="KW-0906">Nuclear pore complex</keyword>
<dbReference type="Pfam" id="PF05172">
    <property type="entry name" value="RRM_Nup35"/>
    <property type="match status" value="1"/>
</dbReference>
<dbReference type="CDD" id="cd12441">
    <property type="entry name" value="RRM_Nup53_like"/>
    <property type="match status" value="1"/>
</dbReference>
<accession>A0AAE1T2A3</accession>
<keyword evidence="3 9" id="KW-0813">Transport</keyword>
<dbReference type="Proteomes" id="UP001291623">
    <property type="component" value="Unassembled WGS sequence"/>
</dbReference>
<dbReference type="GO" id="GO:0006999">
    <property type="term" value="P:nuclear pore organization"/>
    <property type="evidence" value="ECO:0007669"/>
    <property type="project" value="TreeGrafter"/>
</dbReference>
<comment type="similarity">
    <text evidence="2">Belongs to the Nup35 family.</text>
</comment>
<feature type="compositionally biased region" description="Basic and acidic residues" evidence="10">
    <location>
        <begin position="1"/>
        <end position="14"/>
    </location>
</feature>
<dbReference type="GO" id="GO:0044613">
    <property type="term" value="C:nuclear pore central transport channel"/>
    <property type="evidence" value="ECO:0007669"/>
    <property type="project" value="TreeGrafter"/>
</dbReference>
<dbReference type="GO" id="GO:0017056">
    <property type="term" value="F:structural constituent of nuclear pore"/>
    <property type="evidence" value="ECO:0007669"/>
    <property type="project" value="TreeGrafter"/>
</dbReference>
<evidence type="ECO:0000256" key="3">
    <source>
        <dbReference type="ARBA" id="ARBA00022448"/>
    </source>
</evidence>
<dbReference type="PANTHER" id="PTHR21527">
    <property type="entry name" value="NUCLEOPORIN NUP35"/>
    <property type="match status" value="1"/>
</dbReference>
<comment type="caution">
    <text evidence="12">The sequence shown here is derived from an EMBL/GenBank/DDBJ whole genome shotgun (WGS) entry which is preliminary data.</text>
</comment>
<keyword evidence="8 9" id="KW-0539">Nucleus</keyword>
<dbReference type="SUPFAM" id="SSF54928">
    <property type="entry name" value="RNA-binding domain, RBD"/>
    <property type="match status" value="1"/>
</dbReference>
<protein>
    <recommendedName>
        <fullName evidence="11">RRM Nup35-type domain-containing protein</fullName>
    </recommendedName>
</protein>
<gene>
    <name evidence="12" type="ORF">RND71_001995</name>
</gene>
<evidence type="ECO:0000256" key="8">
    <source>
        <dbReference type="ARBA" id="ARBA00023242"/>
    </source>
</evidence>
<evidence type="ECO:0000256" key="1">
    <source>
        <dbReference type="ARBA" id="ARBA00004567"/>
    </source>
</evidence>
<organism evidence="12 13">
    <name type="scientific">Anisodus tanguticus</name>
    <dbReference type="NCBI Taxonomy" id="243964"/>
    <lineage>
        <taxon>Eukaryota</taxon>
        <taxon>Viridiplantae</taxon>
        <taxon>Streptophyta</taxon>
        <taxon>Embryophyta</taxon>
        <taxon>Tracheophyta</taxon>
        <taxon>Spermatophyta</taxon>
        <taxon>Magnoliopsida</taxon>
        <taxon>eudicotyledons</taxon>
        <taxon>Gunneridae</taxon>
        <taxon>Pentapetalae</taxon>
        <taxon>asterids</taxon>
        <taxon>lamiids</taxon>
        <taxon>Solanales</taxon>
        <taxon>Solanaceae</taxon>
        <taxon>Solanoideae</taxon>
        <taxon>Hyoscyameae</taxon>
        <taxon>Anisodus</taxon>
    </lineage>
</organism>
<keyword evidence="13" id="KW-1185">Reference proteome</keyword>
<dbReference type="GO" id="GO:0003676">
    <property type="term" value="F:nucleic acid binding"/>
    <property type="evidence" value="ECO:0007669"/>
    <property type="project" value="InterPro"/>
</dbReference>
<dbReference type="EMBL" id="JAVYJV010000001">
    <property type="protein sequence ID" value="KAK4380133.1"/>
    <property type="molecule type" value="Genomic_DNA"/>
</dbReference>
<dbReference type="GO" id="GO:0044615">
    <property type="term" value="C:nuclear pore nuclear basket"/>
    <property type="evidence" value="ECO:0007669"/>
    <property type="project" value="TreeGrafter"/>
</dbReference>
<feature type="region of interest" description="Disordered" evidence="10">
    <location>
        <begin position="1"/>
        <end position="37"/>
    </location>
</feature>
<sequence>MNRLDTGSKEDNVHKGNYPSSDMKLSEEQDREVARPEIRNNAFPVGKLDDQEWVTVYRFSPIDTNLVLREFEKCGVILKYIMGPRDANWMHILYHNCVDAQKALDKNGMQINGVLMNGVKPVDNPMSGTE</sequence>
<evidence type="ECO:0000259" key="11">
    <source>
        <dbReference type="PROSITE" id="PS51472"/>
    </source>
</evidence>
<dbReference type="PANTHER" id="PTHR21527:SF6">
    <property type="entry name" value="NUCLEOPORIN NUP35"/>
    <property type="match status" value="1"/>
</dbReference>
<feature type="compositionally biased region" description="Basic and acidic residues" evidence="10">
    <location>
        <begin position="24"/>
        <end position="37"/>
    </location>
</feature>
<feature type="domain" description="RRM Nup35-type" evidence="11">
    <location>
        <begin position="48"/>
        <end position="129"/>
    </location>
</feature>
<dbReference type="InterPro" id="IPR012677">
    <property type="entry name" value="Nucleotide-bd_a/b_plait_sf"/>
</dbReference>
<dbReference type="GO" id="GO:0006607">
    <property type="term" value="P:NLS-bearing protein import into nucleus"/>
    <property type="evidence" value="ECO:0007669"/>
    <property type="project" value="TreeGrafter"/>
</dbReference>
<keyword evidence="6" id="KW-0811">Translocation</keyword>
<evidence type="ECO:0000256" key="5">
    <source>
        <dbReference type="ARBA" id="ARBA00022927"/>
    </source>
</evidence>
<dbReference type="GO" id="GO:0005543">
    <property type="term" value="F:phospholipid binding"/>
    <property type="evidence" value="ECO:0007669"/>
    <property type="project" value="TreeGrafter"/>
</dbReference>
<dbReference type="FunFam" id="3.30.70.330:FF:000095">
    <property type="entry name" value="Putative Nucleoporin NUP53"/>
    <property type="match status" value="1"/>
</dbReference>
<evidence type="ECO:0000256" key="7">
    <source>
        <dbReference type="ARBA" id="ARBA00023132"/>
    </source>
</evidence>
<reference evidence="12" key="1">
    <citation type="submission" date="2023-12" db="EMBL/GenBank/DDBJ databases">
        <title>Genome assembly of Anisodus tanguticus.</title>
        <authorList>
            <person name="Wang Y.-J."/>
        </authorList>
    </citation>
    <scope>NUCLEOTIDE SEQUENCE</scope>
    <source>
        <strain evidence="12">KB-2021</strain>
        <tissue evidence="12">Leaf</tissue>
    </source>
</reference>
<evidence type="ECO:0000256" key="4">
    <source>
        <dbReference type="ARBA" id="ARBA00022816"/>
    </source>
</evidence>
<dbReference type="Gene3D" id="3.30.70.330">
    <property type="match status" value="1"/>
</dbReference>
<dbReference type="InterPro" id="IPR035979">
    <property type="entry name" value="RBD_domain_sf"/>
</dbReference>
<evidence type="ECO:0000256" key="10">
    <source>
        <dbReference type="SAM" id="MobiDB-lite"/>
    </source>
</evidence>
<evidence type="ECO:0000256" key="6">
    <source>
        <dbReference type="ARBA" id="ARBA00023010"/>
    </source>
</evidence>
<evidence type="ECO:0000313" key="13">
    <source>
        <dbReference type="Proteomes" id="UP001291623"/>
    </source>
</evidence>
<evidence type="ECO:0000313" key="12">
    <source>
        <dbReference type="EMBL" id="KAK4380133.1"/>
    </source>
</evidence>